<evidence type="ECO:0000313" key="2">
    <source>
        <dbReference type="Proteomes" id="UP001627284"/>
    </source>
</evidence>
<name>A0ABD2U9M5_9SOLN</name>
<dbReference type="Proteomes" id="UP001627284">
    <property type="component" value="Unassembled WGS sequence"/>
</dbReference>
<comment type="caution">
    <text evidence="1">The sequence shown here is derived from an EMBL/GenBank/DDBJ whole genome shotgun (WGS) entry which is preliminary data.</text>
</comment>
<keyword evidence="2" id="KW-1185">Reference proteome</keyword>
<organism evidence="1 2">
    <name type="scientific">Solanum stoloniferum</name>
    <dbReference type="NCBI Taxonomy" id="62892"/>
    <lineage>
        <taxon>Eukaryota</taxon>
        <taxon>Viridiplantae</taxon>
        <taxon>Streptophyta</taxon>
        <taxon>Embryophyta</taxon>
        <taxon>Tracheophyta</taxon>
        <taxon>Spermatophyta</taxon>
        <taxon>Magnoliopsida</taxon>
        <taxon>eudicotyledons</taxon>
        <taxon>Gunneridae</taxon>
        <taxon>Pentapetalae</taxon>
        <taxon>asterids</taxon>
        <taxon>lamiids</taxon>
        <taxon>Solanales</taxon>
        <taxon>Solanaceae</taxon>
        <taxon>Solanoideae</taxon>
        <taxon>Solaneae</taxon>
        <taxon>Solanum</taxon>
    </lineage>
</organism>
<proteinExistence type="predicted"/>
<reference evidence="1 2" key="1">
    <citation type="submission" date="2024-05" db="EMBL/GenBank/DDBJ databases">
        <title>De novo assembly of an allotetraploid wild potato.</title>
        <authorList>
            <person name="Hosaka A.J."/>
        </authorList>
    </citation>
    <scope>NUCLEOTIDE SEQUENCE [LARGE SCALE GENOMIC DNA]</scope>
    <source>
        <tissue evidence="1">Young leaves</tissue>
    </source>
</reference>
<protein>
    <submittedName>
        <fullName evidence="1">Uncharacterized protein</fullName>
    </submittedName>
</protein>
<evidence type="ECO:0000313" key="1">
    <source>
        <dbReference type="EMBL" id="KAL3365243.1"/>
    </source>
</evidence>
<gene>
    <name evidence="1" type="ORF">AABB24_010416</name>
</gene>
<accession>A0ABD2U9M5</accession>
<sequence length="154" mass="17559">MFGSEFSGDILCMHGNIWPENFEIFLEDAKVFVAQSDADFTNFGPLSLCFENRILAHIISTTLVPRKGSLINISNRCVFSLKNLCINWALLFREYMFESSEDNNSSANLSYGLLISRIIIDSLVDLSQFKHVFIDVTYDTRTFSTMGYVLIDNK</sequence>
<dbReference type="EMBL" id="JBJKTR010000006">
    <property type="protein sequence ID" value="KAL3365243.1"/>
    <property type="molecule type" value="Genomic_DNA"/>
</dbReference>
<dbReference type="AlphaFoldDB" id="A0ABD2U9M5"/>